<dbReference type="EMBL" id="JAAABJ010000171">
    <property type="protein sequence ID" value="NAW50096.1"/>
    <property type="molecule type" value="Genomic_DNA"/>
</dbReference>
<proteinExistence type="predicted"/>
<evidence type="ECO:0000313" key="1">
    <source>
        <dbReference type="EMBL" id="NAW50096.1"/>
    </source>
</evidence>
<organism evidence="1 2">
    <name type="scientific">Elizabethkingia argenteiflava</name>
    <dbReference type="NCBI Taxonomy" id="2681556"/>
    <lineage>
        <taxon>Bacteria</taxon>
        <taxon>Pseudomonadati</taxon>
        <taxon>Bacteroidota</taxon>
        <taxon>Flavobacteriia</taxon>
        <taxon>Flavobacteriales</taxon>
        <taxon>Weeksellaceae</taxon>
        <taxon>Elizabethkingia</taxon>
    </lineage>
</organism>
<keyword evidence="2" id="KW-1185">Reference proteome</keyword>
<sequence length="153" mass="17831">MSNDNNIFGCYVSVTGGNYTDTQEQKDLAIEQGRLFRSYIWGDSGICDTLKKLNNENYGKDLKLALFQFYVNPIFFEIDNLPEIENYRKKEKSIGIPIIVNDNNFFSKSEESRIEFLKESILQKMDSLEEVVKKKKLDTDVELLRKDLVKLLK</sequence>
<dbReference type="Proteomes" id="UP000553459">
    <property type="component" value="Unassembled WGS sequence"/>
</dbReference>
<dbReference type="RefSeq" id="WP_166518472.1">
    <property type="nucleotide sequence ID" value="NZ_JAAABJ010000171.1"/>
</dbReference>
<protein>
    <submittedName>
        <fullName evidence="1">Uncharacterized protein</fullName>
    </submittedName>
</protein>
<name>A0A845PT42_9FLAO</name>
<evidence type="ECO:0000313" key="2">
    <source>
        <dbReference type="Proteomes" id="UP000553459"/>
    </source>
</evidence>
<reference evidence="1 2" key="1">
    <citation type="submission" date="2019-11" db="EMBL/GenBank/DDBJ databases">
        <title>Characterization of Elizabethkingia argenteiflava sp. nov., isolated from inner surface of Soybean Pods.</title>
        <authorList>
            <person name="Mo S."/>
        </authorList>
    </citation>
    <scope>NUCLEOTIDE SEQUENCE [LARGE SCALE GENOMIC DNA]</scope>
    <source>
        <strain evidence="1 2">YB22</strain>
    </source>
</reference>
<dbReference type="AlphaFoldDB" id="A0A845PT42"/>
<comment type="caution">
    <text evidence="1">The sequence shown here is derived from an EMBL/GenBank/DDBJ whole genome shotgun (WGS) entry which is preliminary data.</text>
</comment>
<accession>A0A845PT42</accession>
<gene>
    <name evidence="1" type="ORF">GNY06_01370</name>
</gene>